<evidence type="ECO:0000313" key="2">
    <source>
        <dbReference type="EMBL" id="GFM91468.1"/>
    </source>
</evidence>
<name>A0ABQ1DKE8_PSECI</name>
<feature type="signal peptide" evidence="1">
    <location>
        <begin position="1"/>
        <end position="22"/>
    </location>
</feature>
<gene>
    <name evidence="2" type="ORF">PSCICP_14400</name>
</gene>
<organism evidence="2 3">
    <name type="scientific">Pseudomonas cichorii</name>
    <dbReference type="NCBI Taxonomy" id="36746"/>
    <lineage>
        <taxon>Bacteria</taxon>
        <taxon>Pseudomonadati</taxon>
        <taxon>Pseudomonadota</taxon>
        <taxon>Gammaproteobacteria</taxon>
        <taxon>Pseudomonadales</taxon>
        <taxon>Pseudomonadaceae</taxon>
        <taxon>Pseudomonas</taxon>
    </lineage>
</organism>
<accession>A0ABQ1DKE8</accession>
<dbReference type="RefSeq" id="WP_025259391.1">
    <property type="nucleotide sequence ID" value="NZ_BLWA01000003.1"/>
</dbReference>
<comment type="caution">
    <text evidence="2">The sequence shown here is derived from an EMBL/GenBank/DDBJ whole genome shotgun (WGS) entry which is preliminary data.</text>
</comment>
<dbReference type="EMBL" id="BLWA01000003">
    <property type="protein sequence ID" value="GFM91468.1"/>
    <property type="molecule type" value="Genomic_DNA"/>
</dbReference>
<evidence type="ECO:0008006" key="4">
    <source>
        <dbReference type="Google" id="ProtNLM"/>
    </source>
</evidence>
<dbReference type="GeneID" id="45541803"/>
<evidence type="ECO:0000256" key="1">
    <source>
        <dbReference type="SAM" id="SignalP"/>
    </source>
</evidence>
<feature type="chain" id="PRO_5046022885" description="Lipoprotein" evidence="1">
    <location>
        <begin position="23"/>
        <end position="201"/>
    </location>
</feature>
<dbReference type="Gene3D" id="2.60.120.380">
    <property type="match status" value="1"/>
</dbReference>
<keyword evidence="3" id="KW-1185">Reference proteome</keyword>
<evidence type="ECO:0000313" key="3">
    <source>
        <dbReference type="Proteomes" id="UP000614982"/>
    </source>
</evidence>
<dbReference type="Proteomes" id="UP000614982">
    <property type="component" value="Unassembled WGS sequence"/>
</dbReference>
<dbReference type="PROSITE" id="PS51257">
    <property type="entry name" value="PROKAR_LIPOPROTEIN"/>
    <property type="match status" value="1"/>
</dbReference>
<sequence>MIGFLKLVILALLLSGCASNMKHEYLEQLKTSTTPIAYSFPQAIQQATSTPLPIGWEIFPEKWQIGATDPRLAIGQEPGNYRVFDFQMKKGQAYTIHLRTMCNKMCLALFNTALKPRVAVANAKGDLIADHLLGENSMTVRWSGVAPSDDKYFLIVAADNQTPAEFFYYSYKSISPGVIVSDAMRSAPFGEITAYVEFSAD</sequence>
<reference evidence="2 3" key="1">
    <citation type="submission" date="2020-05" db="EMBL/GenBank/DDBJ databases">
        <title>Genetic diversity of Pseudomonas cichorii.</title>
        <authorList>
            <person name="Tani S."/>
            <person name="Yagi H."/>
            <person name="Hashimoto S."/>
            <person name="Iiyama K."/>
            <person name="Furuya N."/>
        </authorList>
    </citation>
    <scope>NUCLEOTIDE SEQUENCE [LARGE SCALE GENOMIC DNA]</scope>
    <source>
        <strain evidence="2 3">LMG 2162</strain>
    </source>
</reference>
<keyword evidence="1" id="KW-0732">Signal</keyword>
<proteinExistence type="predicted"/>
<protein>
    <recommendedName>
        <fullName evidence="4">Lipoprotein</fullName>
    </recommendedName>
</protein>